<dbReference type="AlphaFoldDB" id="A0A392RGP7"/>
<organism evidence="1 2">
    <name type="scientific">Trifolium medium</name>
    <dbReference type="NCBI Taxonomy" id="97028"/>
    <lineage>
        <taxon>Eukaryota</taxon>
        <taxon>Viridiplantae</taxon>
        <taxon>Streptophyta</taxon>
        <taxon>Embryophyta</taxon>
        <taxon>Tracheophyta</taxon>
        <taxon>Spermatophyta</taxon>
        <taxon>Magnoliopsida</taxon>
        <taxon>eudicotyledons</taxon>
        <taxon>Gunneridae</taxon>
        <taxon>Pentapetalae</taxon>
        <taxon>rosids</taxon>
        <taxon>fabids</taxon>
        <taxon>Fabales</taxon>
        <taxon>Fabaceae</taxon>
        <taxon>Papilionoideae</taxon>
        <taxon>50 kb inversion clade</taxon>
        <taxon>NPAAA clade</taxon>
        <taxon>Hologalegina</taxon>
        <taxon>IRL clade</taxon>
        <taxon>Trifolieae</taxon>
        <taxon>Trifolium</taxon>
    </lineage>
</organism>
<name>A0A392RGP7_9FABA</name>
<sequence>MTRGRCKRVEVEIGEIKIECNPHLFELGGPDLILGIEWLKTLGDTIVNWNKQTMSFWSGGKWITLQGLRSKVDNEEALQSLLSRGRAKNEGVLWSIDKAQKEV</sequence>
<reference evidence="1 2" key="1">
    <citation type="journal article" date="2018" name="Front. Plant Sci.">
        <title>Red Clover (Trifolium pratense) and Zigzag Clover (T. medium) - A Picture of Genomic Similarities and Differences.</title>
        <authorList>
            <person name="Dluhosova J."/>
            <person name="Istvanek J."/>
            <person name="Nedelnik J."/>
            <person name="Repkova J."/>
        </authorList>
    </citation>
    <scope>NUCLEOTIDE SEQUENCE [LARGE SCALE GENOMIC DNA]</scope>
    <source>
        <strain evidence="2">cv. 10/8</strain>
        <tissue evidence="1">Leaf</tissue>
    </source>
</reference>
<proteinExistence type="predicted"/>
<accession>A0A392RGP7</accession>
<comment type="caution">
    <text evidence="1">The sequence shown here is derived from an EMBL/GenBank/DDBJ whole genome shotgun (WGS) entry which is preliminary data.</text>
</comment>
<dbReference type="InterPro" id="IPR021109">
    <property type="entry name" value="Peptidase_aspartic_dom_sf"/>
</dbReference>
<protein>
    <recommendedName>
        <fullName evidence="3">RNA-directed DNA polymerase (Reverse transcriptase)</fullName>
    </recommendedName>
</protein>
<evidence type="ECO:0008006" key="3">
    <source>
        <dbReference type="Google" id="ProtNLM"/>
    </source>
</evidence>
<evidence type="ECO:0000313" key="1">
    <source>
        <dbReference type="EMBL" id="MCI35751.1"/>
    </source>
</evidence>
<dbReference type="EMBL" id="LXQA010226684">
    <property type="protein sequence ID" value="MCI35751.1"/>
    <property type="molecule type" value="Genomic_DNA"/>
</dbReference>
<keyword evidence="2" id="KW-1185">Reference proteome</keyword>
<evidence type="ECO:0000313" key="2">
    <source>
        <dbReference type="Proteomes" id="UP000265520"/>
    </source>
</evidence>
<dbReference type="Proteomes" id="UP000265520">
    <property type="component" value="Unassembled WGS sequence"/>
</dbReference>
<feature type="non-terminal residue" evidence="1">
    <location>
        <position position="103"/>
    </location>
</feature>
<dbReference type="Gene3D" id="2.40.70.10">
    <property type="entry name" value="Acid Proteases"/>
    <property type="match status" value="1"/>
</dbReference>